<dbReference type="Gene3D" id="3.40.630.30">
    <property type="match status" value="1"/>
</dbReference>
<dbReference type="Proteomes" id="UP001223586">
    <property type="component" value="Unassembled WGS sequence"/>
</dbReference>
<dbReference type="PANTHER" id="PTHR43415:SF3">
    <property type="entry name" value="GNAT-FAMILY ACETYLTRANSFERASE"/>
    <property type="match status" value="1"/>
</dbReference>
<comment type="caution">
    <text evidence="2">The sequence shown here is derived from an EMBL/GenBank/DDBJ whole genome shotgun (WGS) entry which is preliminary data.</text>
</comment>
<feature type="domain" description="N-acetyltransferase" evidence="1">
    <location>
        <begin position="11"/>
        <end position="174"/>
    </location>
</feature>
<reference evidence="2 3" key="1">
    <citation type="submission" date="2023-07" db="EMBL/GenBank/DDBJ databases">
        <title>Genomic Encyclopedia of Type Strains, Phase IV (KMG-IV): sequencing the most valuable type-strain genomes for metagenomic binning, comparative biology and taxonomic classification.</title>
        <authorList>
            <person name="Goeker M."/>
        </authorList>
    </citation>
    <scope>NUCLEOTIDE SEQUENCE [LARGE SCALE GENOMIC DNA]</scope>
    <source>
        <strain evidence="2 3">DSM 23837</strain>
    </source>
</reference>
<evidence type="ECO:0000313" key="3">
    <source>
        <dbReference type="Proteomes" id="UP001223586"/>
    </source>
</evidence>
<protein>
    <submittedName>
        <fullName evidence="2">RimJ/RimL family protein N-acetyltransferase</fullName>
    </submittedName>
</protein>
<dbReference type="SUPFAM" id="SSF55729">
    <property type="entry name" value="Acyl-CoA N-acyltransferases (Nat)"/>
    <property type="match status" value="1"/>
</dbReference>
<dbReference type="PANTHER" id="PTHR43415">
    <property type="entry name" value="SPERMIDINE N(1)-ACETYLTRANSFERASE"/>
    <property type="match status" value="1"/>
</dbReference>
<organism evidence="2 3">
    <name type="scientific">Bacillus chungangensis</name>
    <dbReference type="NCBI Taxonomy" id="587633"/>
    <lineage>
        <taxon>Bacteria</taxon>
        <taxon>Bacillati</taxon>
        <taxon>Bacillota</taxon>
        <taxon>Bacilli</taxon>
        <taxon>Bacillales</taxon>
        <taxon>Bacillaceae</taxon>
        <taxon>Bacillus</taxon>
    </lineage>
</organism>
<dbReference type="PROSITE" id="PS51186">
    <property type="entry name" value="GNAT"/>
    <property type="match status" value="1"/>
</dbReference>
<dbReference type="RefSeq" id="WP_307232680.1">
    <property type="nucleotide sequence ID" value="NZ_JAUSTT010000034.1"/>
</dbReference>
<dbReference type="InterPro" id="IPR016181">
    <property type="entry name" value="Acyl_CoA_acyltransferase"/>
</dbReference>
<gene>
    <name evidence="2" type="ORF">J2S08_004023</name>
</gene>
<dbReference type="EMBL" id="JAUSTT010000034">
    <property type="protein sequence ID" value="MDQ0178120.1"/>
    <property type="molecule type" value="Genomic_DNA"/>
</dbReference>
<evidence type="ECO:0000259" key="1">
    <source>
        <dbReference type="PROSITE" id="PS51186"/>
    </source>
</evidence>
<evidence type="ECO:0000313" key="2">
    <source>
        <dbReference type="EMBL" id="MDQ0178120.1"/>
    </source>
</evidence>
<name>A0ABT9WXU6_9BACI</name>
<dbReference type="Pfam" id="PF13302">
    <property type="entry name" value="Acetyltransf_3"/>
    <property type="match status" value="1"/>
</dbReference>
<sequence>MSIKYIEGKKVYLRPYGTEEDKELLYQAVCSEVISSLTGNTKPFTRKQIDEYVEKIMSGDDSRVDFIIVCQENHSPVGEVVLNEIANRNANIRICLFEEKLLNKGYGTEAMKLMLDYGFGKLNLHRIELSVYDHNKRGIHVYEKLGFKKEGVLREYLYNNHRYYDLIIMSMLENEYREKYLHM</sequence>
<proteinExistence type="predicted"/>
<keyword evidence="3" id="KW-1185">Reference proteome</keyword>
<dbReference type="InterPro" id="IPR000182">
    <property type="entry name" value="GNAT_dom"/>
</dbReference>
<accession>A0ABT9WXU6</accession>